<comment type="caution">
    <text evidence="2">The sequence shown here is derived from an EMBL/GenBank/DDBJ whole genome shotgun (WGS) entry which is preliminary data.</text>
</comment>
<protein>
    <submittedName>
        <fullName evidence="2">Uncharacterized protein</fullName>
    </submittedName>
</protein>
<dbReference type="Proteomes" id="UP000233551">
    <property type="component" value="Unassembled WGS sequence"/>
</dbReference>
<name>A0A2I0JTJ8_PUNGR</name>
<dbReference type="EMBL" id="PGOL01001256">
    <property type="protein sequence ID" value="PKI59647.1"/>
    <property type="molecule type" value="Genomic_DNA"/>
</dbReference>
<evidence type="ECO:0000313" key="2">
    <source>
        <dbReference type="EMBL" id="PKI59647.1"/>
    </source>
</evidence>
<keyword evidence="3" id="KW-1185">Reference proteome</keyword>
<evidence type="ECO:0000313" key="3">
    <source>
        <dbReference type="Proteomes" id="UP000233551"/>
    </source>
</evidence>
<reference evidence="2 3" key="1">
    <citation type="submission" date="2017-11" db="EMBL/GenBank/DDBJ databases">
        <title>De-novo sequencing of pomegranate (Punica granatum L.) genome.</title>
        <authorList>
            <person name="Akparov Z."/>
            <person name="Amiraslanov A."/>
            <person name="Hajiyeva S."/>
            <person name="Abbasov M."/>
            <person name="Kaur K."/>
            <person name="Hamwieh A."/>
            <person name="Solovyev V."/>
            <person name="Salamov A."/>
            <person name="Braich B."/>
            <person name="Kosarev P."/>
            <person name="Mahmoud A."/>
            <person name="Hajiyev E."/>
            <person name="Babayeva S."/>
            <person name="Izzatullayeva V."/>
            <person name="Mammadov A."/>
            <person name="Mammadov A."/>
            <person name="Sharifova S."/>
            <person name="Ojaghi J."/>
            <person name="Eynullazada K."/>
            <person name="Bayramov B."/>
            <person name="Abdulazimova A."/>
            <person name="Shahmuradov I."/>
        </authorList>
    </citation>
    <scope>NUCLEOTIDE SEQUENCE [LARGE SCALE GENOMIC DNA]</scope>
    <source>
        <strain evidence="3">cv. AG2017</strain>
        <tissue evidence="2">Leaf</tissue>
    </source>
</reference>
<organism evidence="2 3">
    <name type="scientific">Punica granatum</name>
    <name type="common">Pomegranate</name>
    <dbReference type="NCBI Taxonomy" id="22663"/>
    <lineage>
        <taxon>Eukaryota</taxon>
        <taxon>Viridiplantae</taxon>
        <taxon>Streptophyta</taxon>
        <taxon>Embryophyta</taxon>
        <taxon>Tracheophyta</taxon>
        <taxon>Spermatophyta</taxon>
        <taxon>Magnoliopsida</taxon>
        <taxon>eudicotyledons</taxon>
        <taxon>Gunneridae</taxon>
        <taxon>Pentapetalae</taxon>
        <taxon>rosids</taxon>
        <taxon>malvids</taxon>
        <taxon>Myrtales</taxon>
        <taxon>Lythraceae</taxon>
        <taxon>Punica</taxon>
    </lineage>
</organism>
<dbReference type="AlphaFoldDB" id="A0A2I0JTJ8"/>
<sequence length="135" mass="14738">MAILYNKNKAIRGHAKTPQEMKHRQDLRTIENLWVMELSVWFLDIVYLKFSHRSILRTLKDVARCSVLVGPAGGTSIYLGLLHDTHGIPTCRQLARDGRSDGGSDAGPTAPSMKVADDLVCGGGGSTLESLHPDL</sequence>
<proteinExistence type="predicted"/>
<gene>
    <name evidence="2" type="ORF">CRG98_019953</name>
</gene>
<evidence type="ECO:0000256" key="1">
    <source>
        <dbReference type="SAM" id="MobiDB-lite"/>
    </source>
</evidence>
<feature type="region of interest" description="Disordered" evidence="1">
    <location>
        <begin position="95"/>
        <end position="114"/>
    </location>
</feature>
<accession>A0A2I0JTJ8</accession>